<keyword evidence="4 8" id="KW-0276">Fatty acid metabolism</keyword>
<keyword evidence="7 8" id="KW-0275">Fatty acid biosynthesis</keyword>
<accession>A0A0A5GH84</accession>
<feature type="domain" description="4'-phosphopantetheinyl transferase" evidence="9">
    <location>
        <begin position="4"/>
        <end position="113"/>
    </location>
</feature>
<sequence>MIKGMGIDLIELERVKEKWVRHPEKFVQRTLTERERERYQAFQSDKRKLEYLSGRFAAKEAFVKAAGTGIGKAYSFQDIEVLTGEEGAPYMSVRGVEHQIWVSIAHSEGHALAQVIIESRD</sequence>
<name>A0A0A5GH84_9BACI</name>
<evidence type="ECO:0000313" key="11">
    <source>
        <dbReference type="Proteomes" id="UP000030528"/>
    </source>
</evidence>
<evidence type="ECO:0000256" key="4">
    <source>
        <dbReference type="ARBA" id="ARBA00022832"/>
    </source>
</evidence>
<feature type="binding site" evidence="8">
    <location>
        <position position="60"/>
    </location>
    <ligand>
        <name>Mg(2+)</name>
        <dbReference type="ChEBI" id="CHEBI:18420"/>
    </ligand>
</feature>
<protein>
    <recommendedName>
        <fullName evidence="8">Holo-[acyl-carrier-protein] synthase</fullName>
        <shortName evidence="8">Holo-ACP synthase</shortName>
        <ecNumber evidence="8">2.7.8.7</ecNumber>
    </recommendedName>
    <alternativeName>
        <fullName evidence="8">4'-phosphopantetheinyl transferase AcpS</fullName>
    </alternativeName>
</protein>
<keyword evidence="6 8" id="KW-0443">Lipid metabolism</keyword>
<keyword evidence="8" id="KW-0963">Cytoplasm</keyword>
<reference evidence="10 11" key="1">
    <citation type="submission" date="2013-08" db="EMBL/GenBank/DDBJ databases">
        <authorList>
            <person name="Huang J."/>
            <person name="Wang G."/>
        </authorList>
    </citation>
    <scope>NUCLEOTIDE SEQUENCE [LARGE SCALE GENOMIC DNA]</scope>
    <source>
        <strain evidence="10 11">JSM 076056</strain>
    </source>
</reference>
<dbReference type="HAMAP" id="MF_00101">
    <property type="entry name" value="AcpS"/>
    <property type="match status" value="1"/>
</dbReference>
<dbReference type="Gene3D" id="3.90.470.20">
    <property type="entry name" value="4'-phosphopantetheinyl transferase domain"/>
    <property type="match status" value="1"/>
</dbReference>
<dbReference type="OrthoDB" id="517356at2"/>
<comment type="similarity">
    <text evidence="8">Belongs to the P-Pant transferase superfamily. AcpS family.</text>
</comment>
<dbReference type="InterPro" id="IPR002582">
    <property type="entry name" value="ACPS"/>
</dbReference>
<evidence type="ECO:0000256" key="3">
    <source>
        <dbReference type="ARBA" id="ARBA00022723"/>
    </source>
</evidence>
<evidence type="ECO:0000256" key="6">
    <source>
        <dbReference type="ARBA" id="ARBA00023098"/>
    </source>
</evidence>
<keyword evidence="3 8" id="KW-0479">Metal-binding</keyword>
<dbReference type="InterPro" id="IPR037143">
    <property type="entry name" value="4-PPantetheinyl_Trfase_dom_sf"/>
</dbReference>
<evidence type="ECO:0000256" key="2">
    <source>
        <dbReference type="ARBA" id="ARBA00022679"/>
    </source>
</evidence>
<dbReference type="InterPro" id="IPR004568">
    <property type="entry name" value="Ppantetheine-prot_Trfase_dom"/>
</dbReference>
<keyword evidence="2 8" id="KW-0808">Transferase</keyword>
<dbReference type="NCBIfam" id="TIGR00556">
    <property type="entry name" value="pantethn_trn"/>
    <property type="match status" value="1"/>
</dbReference>
<keyword evidence="1 8" id="KW-0444">Lipid biosynthesis</keyword>
<comment type="catalytic activity">
    <reaction evidence="8">
        <text>apo-[ACP] + CoA = holo-[ACP] + adenosine 3',5'-bisphosphate + H(+)</text>
        <dbReference type="Rhea" id="RHEA:12068"/>
        <dbReference type="Rhea" id="RHEA-COMP:9685"/>
        <dbReference type="Rhea" id="RHEA-COMP:9690"/>
        <dbReference type="ChEBI" id="CHEBI:15378"/>
        <dbReference type="ChEBI" id="CHEBI:29999"/>
        <dbReference type="ChEBI" id="CHEBI:57287"/>
        <dbReference type="ChEBI" id="CHEBI:58343"/>
        <dbReference type="ChEBI" id="CHEBI:64479"/>
        <dbReference type="EC" id="2.7.8.7"/>
    </reaction>
</comment>
<proteinExistence type="inferred from homology"/>
<comment type="caution">
    <text evidence="10">The sequence shown here is derived from an EMBL/GenBank/DDBJ whole genome shotgun (WGS) entry which is preliminary data.</text>
</comment>
<dbReference type="InterPro" id="IPR008278">
    <property type="entry name" value="4-PPantetheinyl_Trfase_dom"/>
</dbReference>
<evidence type="ECO:0000256" key="5">
    <source>
        <dbReference type="ARBA" id="ARBA00022842"/>
    </source>
</evidence>
<keyword evidence="5 8" id="KW-0460">Magnesium</keyword>
<dbReference type="AlphaFoldDB" id="A0A0A5GH84"/>
<dbReference type="Proteomes" id="UP000030528">
    <property type="component" value="Unassembled WGS sequence"/>
</dbReference>
<gene>
    <name evidence="8" type="primary">acpS</name>
    <name evidence="10" type="ORF">N781_07195</name>
</gene>
<dbReference type="eggNOG" id="COG0736">
    <property type="taxonomic scope" value="Bacteria"/>
</dbReference>
<evidence type="ECO:0000256" key="7">
    <source>
        <dbReference type="ARBA" id="ARBA00023160"/>
    </source>
</evidence>
<evidence type="ECO:0000256" key="1">
    <source>
        <dbReference type="ARBA" id="ARBA00022516"/>
    </source>
</evidence>
<keyword evidence="11" id="KW-1185">Reference proteome</keyword>
<comment type="function">
    <text evidence="8">Transfers the 4'-phosphopantetheine moiety from coenzyme A to a Ser of acyl-carrier-protein.</text>
</comment>
<dbReference type="GO" id="GO:0005737">
    <property type="term" value="C:cytoplasm"/>
    <property type="evidence" value="ECO:0007669"/>
    <property type="project" value="UniProtKB-SubCell"/>
</dbReference>
<comment type="subcellular location">
    <subcellularLocation>
        <location evidence="8">Cytoplasm</location>
    </subcellularLocation>
</comment>
<dbReference type="STRING" id="1385510.GCA_000425205_02964"/>
<evidence type="ECO:0000259" key="9">
    <source>
        <dbReference type="Pfam" id="PF01648"/>
    </source>
</evidence>
<dbReference type="GO" id="GO:0008897">
    <property type="term" value="F:holo-[acyl-carrier-protein] synthase activity"/>
    <property type="evidence" value="ECO:0007669"/>
    <property type="project" value="UniProtKB-UniRule"/>
</dbReference>
<dbReference type="EMBL" id="AVPE01000014">
    <property type="protein sequence ID" value="KGX90568.1"/>
    <property type="molecule type" value="Genomic_DNA"/>
</dbReference>
<dbReference type="SUPFAM" id="SSF56214">
    <property type="entry name" value="4'-phosphopantetheinyl transferase"/>
    <property type="match status" value="1"/>
</dbReference>
<dbReference type="GO" id="GO:0006633">
    <property type="term" value="P:fatty acid biosynthetic process"/>
    <property type="evidence" value="ECO:0007669"/>
    <property type="project" value="UniProtKB-UniRule"/>
</dbReference>
<evidence type="ECO:0000256" key="8">
    <source>
        <dbReference type="HAMAP-Rule" id="MF_00101"/>
    </source>
</evidence>
<dbReference type="GO" id="GO:0000287">
    <property type="term" value="F:magnesium ion binding"/>
    <property type="evidence" value="ECO:0007669"/>
    <property type="project" value="UniProtKB-UniRule"/>
</dbReference>
<dbReference type="NCBIfam" id="TIGR00516">
    <property type="entry name" value="acpS"/>
    <property type="match status" value="1"/>
</dbReference>
<comment type="cofactor">
    <cofactor evidence="8">
        <name>Mg(2+)</name>
        <dbReference type="ChEBI" id="CHEBI:18420"/>
    </cofactor>
</comment>
<dbReference type="RefSeq" id="WP_026801226.1">
    <property type="nucleotide sequence ID" value="NZ_AULI01000014.1"/>
</dbReference>
<organism evidence="10 11">
    <name type="scientific">Pontibacillus halophilus JSM 076056 = DSM 19796</name>
    <dbReference type="NCBI Taxonomy" id="1385510"/>
    <lineage>
        <taxon>Bacteria</taxon>
        <taxon>Bacillati</taxon>
        <taxon>Bacillota</taxon>
        <taxon>Bacilli</taxon>
        <taxon>Bacillales</taxon>
        <taxon>Bacillaceae</taxon>
        <taxon>Pontibacillus</taxon>
    </lineage>
</organism>
<dbReference type="Pfam" id="PF01648">
    <property type="entry name" value="ACPS"/>
    <property type="match status" value="1"/>
</dbReference>
<evidence type="ECO:0000313" key="10">
    <source>
        <dbReference type="EMBL" id="KGX90568.1"/>
    </source>
</evidence>
<feature type="binding site" evidence="8">
    <location>
        <position position="8"/>
    </location>
    <ligand>
        <name>Mg(2+)</name>
        <dbReference type="ChEBI" id="CHEBI:18420"/>
    </ligand>
</feature>
<dbReference type="EC" id="2.7.8.7" evidence="8"/>